<evidence type="ECO:0000256" key="1">
    <source>
        <dbReference type="SAM" id="Coils"/>
    </source>
</evidence>
<dbReference type="InterPro" id="IPR006935">
    <property type="entry name" value="Helicase/UvrB_N"/>
</dbReference>
<dbReference type="Pfam" id="PF00271">
    <property type="entry name" value="Helicase_C"/>
    <property type="match status" value="1"/>
</dbReference>
<dbReference type="InterPro" id="IPR014001">
    <property type="entry name" value="Helicase_ATP-bd"/>
</dbReference>
<accession>A0A0E3PYJ1</accession>
<dbReference type="GO" id="GO:0009307">
    <property type="term" value="P:DNA restriction-modification system"/>
    <property type="evidence" value="ECO:0007669"/>
    <property type="project" value="UniProtKB-KW"/>
</dbReference>
<proteinExistence type="predicted"/>
<dbReference type="InterPro" id="IPR013670">
    <property type="entry name" value="EcoEI_R_C_dom"/>
</dbReference>
<evidence type="ECO:0000313" key="4">
    <source>
        <dbReference type="EMBL" id="AKB40918.1"/>
    </source>
</evidence>
<dbReference type="InterPro" id="IPR027417">
    <property type="entry name" value="P-loop_NTPase"/>
</dbReference>
<protein>
    <submittedName>
        <fullName evidence="4">Type I restriction-modification system, restriction subunit R</fullName>
        <ecNumber evidence="4">3.1.21.3</ecNumber>
    </submittedName>
</protein>
<dbReference type="Gene3D" id="3.90.1570.30">
    <property type="match status" value="1"/>
</dbReference>
<dbReference type="GO" id="GO:0003677">
    <property type="term" value="F:DNA binding"/>
    <property type="evidence" value="ECO:0007669"/>
    <property type="project" value="UniProtKB-KW"/>
</dbReference>
<sequence length="893" mass="102168">MAKLNEAETRKRLIDPMLAAAGWNIVFYDKTKRQDNYNNCAIREYPTDYGPADYALCVGGKILGIIEAKKEESGTQSVLTQAERYSRGLSNNPFNFNGYRVPFLYSTNGKDIRHHDVRPALSRSRPIFGFHTPEALVEKLNYDSEDRSTTFFEIPDNTRMRPYQREACDAIGRAIVDRKRTMLVAMATGTGKTFTIVNLIYRLIKAGVAKRVLFLVDRRALAAQAVRAFSSFETEQGLKFDKTYEVYSQHFQRGDLDENEAFDSNLIPEAYLTDPKPEHSFVYVSTIQRMTINLFGKASDYSCSDEPEDEDAGQLDIPIHAFDLIIADECHRGYSAQEVSVWRDTLDHFDAIKVGLTATPAAHTLAYFKDVVYKYGYEQAVRDGYLVDYDIVALESGVRMSGIFLREGEMVGVIDSETGQSKIDTLEDEREFSAEKIEKEITNIDSNKKILQEIKRYADEHEERYGRFPKTLIFAVQDLANSSSHADQIVDQARDIFGRGDSFVQKITGKVDRPLQRIREFRNRKEPGIAVTVDLLSTGVDVPDIEYIVFLRSMKSRILFEQMIGRGTRKGEHYPDKSHFVVFDCFGGTLIDYFKGVTGVTAEPPRKEVKPIKKVIEDIWNNRDRAYNVRVLTKRLNRIDKEMSGESRDMFSAFVEKGDLNRFAISLERRLSEDFTGTTGILRNPDFLNLLENYPRPPKTFLVDYAIRDVVSSTWIVRDAAGKEYKPDDYLSIFSDFVKENSEKIAAIGILLDRPQEWNTDALGELKEKLESSQQRFTIENLQRAHKEKYNKALVDIISMIKHAAREEESLLTAEERVSLAFDRVTVGKDFTSDQRLWLDRIRSHLIANLSIDKEDFEYIPVFSDYGGWNKANRVFEGKLSTLISEFNRAVAA</sequence>
<evidence type="ECO:0000259" key="3">
    <source>
        <dbReference type="PROSITE" id="PS51194"/>
    </source>
</evidence>
<name>A0A0E3PYJ1_METMZ</name>
<organism evidence="4 5">
    <name type="scientific">Methanosarcina mazei WWM610</name>
    <dbReference type="NCBI Taxonomy" id="1434117"/>
    <lineage>
        <taxon>Archaea</taxon>
        <taxon>Methanobacteriati</taxon>
        <taxon>Methanobacteriota</taxon>
        <taxon>Stenosarchaea group</taxon>
        <taxon>Methanomicrobia</taxon>
        <taxon>Methanosarcinales</taxon>
        <taxon>Methanosarcinaceae</taxon>
        <taxon>Methanosarcina</taxon>
    </lineage>
</organism>
<dbReference type="GO" id="GO:0005524">
    <property type="term" value="F:ATP binding"/>
    <property type="evidence" value="ECO:0007669"/>
    <property type="project" value="UniProtKB-KW"/>
</dbReference>
<dbReference type="GO" id="GO:0009035">
    <property type="term" value="F:type I site-specific deoxyribonuclease activity"/>
    <property type="evidence" value="ECO:0007669"/>
    <property type="project" value="UniProtKB-EC"/>
</dbReference>
<dbReference type="Gene3D" id="3.40.50.300">
    <property type="entry name" value="P-loop containing nucleotide triphosphate hydrolases"/>
    <property type="match status" value="2"/>
</dbReference>
<feature type="domain" description="Helicase ATP-binding" evidence="2">
    <location>
        <begin position="173"/>
        <end position="378"/>
    </location>
</feature>
<keyword evidence="1" id="KW-0175">Coiled coil</keyword>
<dbReference type="InterPro" id="IPR001650">
    <property type="entry name" value="Helicase_C-like"/>
</dbReference>
<dbReference type="Pfam" id="PF04851">
    <property type="entry name" value="ResIII"/>
    <property type="match status" value="1"/>
</dbReference>
<dbReference type="InterPro" id="IPR007409">
    <property type="entry name" value="Restrct_endonuc_type1_HsdR_N"/>
</dbReference>
<reference evidence="4 5" key="1">
    <citation type="submission" date="2014-07" db="EMBL/GenBank/DDBJ databases">
        <title>Methanogenic archaea and the global carbon cycle.</title>
        <authorList>
            <person name="Henriksen J.R."/>
            <person name="Luke J."/>
            <person name="Reinhart S."/>
            <person name="Benedict M.N."/>
            <person name="Youngblut N.D."/>
            <person name="Metcalf M.E."/>
            <person name="Whitaker R.J."/>
            <person name="Metcalf W.W."/>
        </authorList>
    </citation>
    <scope>NUCLEOTIDE SEQUENCE [LARGE SCALE GENOMIC DNA]</scope>
    <source>
        <strain evidence="4 5">WWM610</strain>
    </source>
</reference>
<dbReference type="PATRIC" id="fig|1434117.4.peg.2463"/>
<dbReference type="REBASE" id="109108">
    <property type="entry name" value="Mma610ORF1928P"/>
</dbReference>
<dbReference type="GO" id="GO:0120545">
    <property type="term" value="F:nucleic acid conformation isomerase activity"/>
    <property type="evidence" value="ECO:0007669"/>
    <property type="project" value="UniProtKB-ARBA"/>
</dbReference>
<dbReference type="HOGENOM" id="CLU_007363_0_0_2"/>
<dbReference type="SUPFAM" id="SSF52540">
    <property type="entry name" value="P-loop containing nucleoside triphosphate hydrolases"/>
    <property type="match status" value="1"/>
</dbReference>
<dbReference type="PROSITE" id="PS51192">
    <property type="entry name" value="HELICASE_ATP_BIND_1"/>
    <property type="match status" value="1"/>
</dbReference>
<dbReference type="EMBL" id="CP009509">
    <property type="protein sequence ID" value="AKB40918.1"/>
    <property type="molecule type" value="Genomic_DNA"/>
</dbReference>
<dbReference type="InterPro" id="IPR050742">
    <property type="entry name" value="Helicase_Restrict-Modif_Enz"/>
</dbReference>
<feature type="coiled-coil region" evidence="1">
    <location>
        <begin position="423"/>
        <end position="454"/>
    </location>
</feature>
<evidence type="ECO:0000313" key="5">
    <source>
        <dbReference type="Proteomes" id="UP000033058"/>
    </source>
</evidence>
<gene>
    <name evidence="4" type="ORF">MSMAW_1927</name>
</gene>
<dbReference type="Pfam" id="PF04313">
    <property type="entry name" value="HSDR_N"/>
    <property type="match status" value="1"/>
</dbReference>
<dbReference type="PANTHER" id="PTHR47396">
    <property type="entry name" value="TYPE I RESTRICTION ENZYME ECOKI R PROTEIN"/>
    <property type="match status" value="1"/>
</dbReference>
<dbReference type="PANTHER" id="PTHR47396:SF1">
    <property type="entry name" value="ATP-DEPENDENT HELICASE IRC3-RELATED"/>
    <property type="match status" value="1"/>
</dbReference>
<dbReference type="EC" id="3.1.21.3" evidence="4"/>
<dbReference type="RefSeq" id="WP_048038682.1">
    <property type="nucleotide sequence ID" value="NZ_CP009509.1"/>
</dbReference>
<dbReference type="Pfam" id="PF08463">
    <property type="entry name" value="EcoEI_R_C"/>
    <property type="match status" value="1"/>
</dbReference>
<dbReference type="SMART" id="SM00487">
    <property type="entry name" value="DEXDc"/>
    <property type="match status" value="1"/>
</dbReference>
<dbReference type="GeneID" id="24851652"/>
<dbReference type="PROSITE" id="PS51194">
    <property type="entry name" value="HELICASE_CTER"/>
    <property type="match status" value="1"/>
</dbReference>
<dbReference type="Proteomes" id="UP000033058">
    <property type="component" value="Chromosome"/>
</dbReference>
<dbReference type="AlphaFoldDB" id="A0A0E3PYJ1"/>
<feature type="domain" description="Helicase C-terminal" evidence="3">
    <location>
        <begin position="453"/>
        <end position="620"/>
    </location>
</feature>
<keyword evidence="4" id="KW-0378">Hydrolase</keyword>
<evidence type="ECO:0000259" key="2">
    <source>
        <dbReference type="PROSITE" id="PS51192"/>
    </source>
</evidence>
<dbReference type="GO" id="GO:0005829">
    <property type="term" value="C:cytosol"/>
    <property type="evidence" value="ECO:0007669"/>
    <property type="project" value="TreeGrafter"/>
</dbReference>